<keyword evidence="2" id="KW-1185">Reference proteome</keyword>
<dbReference type="AlphaFoldDB" id="A0A8D2FDN3"/>
<reference evidence="1" key="1">
    <citation type="submission" date="2018-05" db="EMBL/GenBank/DDBJ databases">
        <title>Whole genome of Theropithecus gelada.</title>
        <authorList>
            <person name="Chiou K.L."/>
            <person name="Snyder-Mackler N."/>
        </authorList>
    </citation>
    <scope>NUCLEOTIDE SEQUENCE [LARGE SCALE GENOMIC DNA]</scope>
</reference>
<accession>A0A8D2FDN3</accession>
<evidence type="ECO:0000313" key="1">
    <source>
        <dbReference type="Ensembl" id="ENSTGEP00000018486.1"/>
    </source>
</evidence>
<sequence>MKMMLISQNIILMPVKKKIVIKRNLIDEVAQGLDLHIHDLHHAHPPPQVRGLGPGPFQEVLPVHSQDLVPVPENVRDLVGRNQDPAPGPTGALLPHEKDLIQVHHLLLRGTEREVVLDLLHLVIAKKRRTRSRSPKNTTGHLLDHPILVPVQLQKRNIVLKFTS</sequence>
<organism evidence="1 2">
    <name type="scientific">Theropithecus gelada</name>
    <name type="common">Gelada baboon</name>
    <dbReference type="NCBI Taxonomy" id="9565"/>
    <lineage>
        <taxon>Eukaryota</taxon>
        <taxon>Metazoa</taxon>
        <taxon>Chordata</taxon>
        <taxon>Craniata</taxon>
        <taxon>Vertebrata</taxon>
        <taxon>Euteleostomi</taxon>
        <taxon>Mammalia</taxon>
        <taxon>Eutheria</taxon>
        <taxon>Euarchontoglires</taxon>
        <taxon>Primates</taxon>
        <taxon>Haplorrhini</taxon>
        <taxon>Catarrhini</taxon>
        <taxon>Cercopithecidae</taxon>
        <taxon>Cercopithecinae</taxon>
        <taxon>Theropithecus</taxon>
    </lineage>
</organism>
<protein>
    <submittedName>
        <fullName evidence="1">Uncharacterized protein</fullName>
    </submittedName>
</protein>
<reference evidence="1" key="2">
    <citation type="submission" date="2025-08" db="UniProtKB">
        <authorList>
            <consortium name="Ensembl"/>
        </authorList>
    </citation>
    <scope>IDENTIFICATION</scope>
</reference>
<dbReference type="Proteomes" id="UP000694411">
    <property type="component" value="Chromosome 8"/>
</dbReference>
<dbReference type="Ensembl" id="ENSTGET00000022019.1">
    <property type="protein sequence ID" value="ENSTGEP00000018486.1"/>
    <property type="gene ID" value="ENSTGEG00000014901.1"/>
</dbReference>
<proteinExistence type="predicted"/>
<evidence type="ECO:0000313" key="2">
    <source>
        <dbReference type="Proteomes" id="UP000694411"/>
    </source>
</evidence>
<reference evidence="1" key="3">
    <citation type="submission" date="2025-09" db="UniProtKB">
        <authorList>
            <consortium name="Ensembl"/>
        </authorList>
    </citation>
    <scope>IDENTIFICATION</scope>
</reference>
<name>A0A8D2FDN3_THEGE</name>